<dbReference type="AlphaFoldDB" id="A0A165NUF8"/>
<accession>A0A165NUF8</accession>
<dbReference type="OrthoDB" id="3227225at2759"/>
<protein>
    <recommendedName>
        <fullName evidence="4">CCHC-type domain-containing protein</fullName>
    </recommendedName>
</protein>
<evidence type="ECO:0000256" key="1">
    <source>
        <dbReference type="SAM" id="MobiDB-lite"/>
    </source>
</evidence>
<evidence type="ECO:0000313" key="3">
    <source>
        <dbReference type="Proteomes" id="UP000076761"/>
    </source>
</evidence>
<gene>
    <name evidence="2" type="ORF">NEOLEDRAFT_1182756</name>
</gene>
<organism evidence="2 3">
    <name type="scientific">Neolentinus lepideus HHB14362 ss-1</name>
    <dbReference type="NCBI Taxonomy" id="1314782"/>
    <lineage>
        <taxon>Eukaryota</taxon>
        <taxon>Fungi</taxon>
        <taxon>Dikarya</taxon>
        <taxon>Basidiomycota</taxon>
        <taxon>Agaricomycotina</taxon>
        <taxon>Agaricomycetes</taxon>
        <taxon>Gloeophyllales</taxon>
        <taxon>Gloeophyllaceae</taxon>
        <taxon>Neolentinus</taxon>
    </lineage>
</organism>
<dbReference type="InParanoid" id="A0A165NUF8"/>
<evidence type="ECO:0008006" key="4">
    <source>
        <dbReference type="Google" id="ProtNLM"/>
    </source>
</evidence>
<sequence length="275" mass="30530">MEARLRTSYAWRIVNGSETKPMFTEPLDAPERKELRDFNQRTDLAAGEIWDCVEQDQQVHLQEIRDDPCAMWAKLKSVHLQKRPGARFTTYDALLGLQCTEGESLSSLAARATQLKQNMKLMRPADFTVSQLDDELVLMALIRSLPSQYAPLKQTTLLDDSLTLDKLMELFVALENQPGAGPAAPVIAQAAASKSDLLCSYCGMKGSHLEATCHRKERDSVKAKQEQAERWRKPKSKESAKEASQDTASASASALPGSRLHQLLTGTPIQALLHI</sequence>
<dbReference type="Proteomes" id="UP000076761">
    <property type="component" value="Unassembled WGS sequence"/>
</dbReference>
<feature type="compositionally biased region" description="Basic and acidic residues" evidence="1">
    <location>
        <begin position="216"/>
        <end position="244"/>
    </location>
</feature>
<dbReference type="EMBL" id="KV425625">
    <property type="protein sequence ID" value="KZT20124.1"/>
    <property type="molecule type" value="Genomic_DNA"/>
</dbReference>
<evidence type="ECO:0000313" key="2">
    <source>
        <dbReference type="EMBL" id="KZT20124.1"/>
    </source>
</evidence>
<dbReference type="Pfam" id="PF14223">
    <property type="entry name" value="Retrotran_gag_2"/>
    <property type="match status" value="1"/>
</dbReference>
<dbReference type="STRING" id="1314782.A0A165NUF8"/>
<proteinExistence type="predicted"/>
<keyword evidence="3" id="KW-1185">Reference proteome</keyword>
<reference evidence="2 3" key="1">
    <citation type="journal article" date="2016" name="Mol. Biol. Evol.">
        <title>Comparative Genomics of Early-Diverging Mushroom-Forming Fungi Provides Insights into the Origins of Lignocellulose Decay Capabilities.</title>
        <authorList>
            <person name="Nagy L.G."/>
            <person name="Riley R."/>
            <person name="Tritt A."/>
            <person name="Adam C."/>
            <person name="Daum C."/>
            <person name="Floudas D."/>
            <person name="Sun H."/>
            <person name="Yadav J.S."/>
            <person name="Pangilinan J."/>
            <person name="Larsson K.H."/>
            <person name="Matsuura K."/>
            <person name="Barry K."/>
            <person name="Labutti K."/>
            <person name="Kuo R."/>
            <person name="Ohm R.A."/>
            <person name="Bhattacharya S.S."/>
            <person name="Shirouzu T."/>
            <person name="Yoshinaga Y."/>
            <person name="Martin F.M."/>
            <person name="Grigoriev I.V."/>
            <person name="Hibbett D.S."/>
        </authorList>
    </citation>
    <scope>NUCLEOTIDE SEQUENCE [LARGE SCALE GENOMIC DNA]</scope>
    <source>
        <strain evidence="2 3">HHB14362 ss-1</strain>
    </source>
</reference>
<name>A0A165NUF8_9AGAM</name>
<feature type="region of interest" description="Disordered" evidence="1">
    <location>
        <begin position="216"/>
        <end position="255"/>
    </location>
</feature>